<dbReference type="EMBL" id="JAIQCV010000001">
    <property type="protein sequence ID" value="KAH1129337.1"/>
    <property type="molecule type" value="Genomic_DNA"/>
</dbReference>
<evidence type="ECO:0000313" key="1">
    <source>
        <dbReference type="EMBL" id="KAH1129337.1"/>
    </source>
</evidence>
<comment type="caution">
    <text evidence="1">The sequence shown here is derived from an EMBL/GenBank/DDBJ whole genome shotgun (WGS) entry which is preliminary data.</text>
</comment>
<protein>
    <submittedName>
        <fullName evidence="1">Uncharacterized protein</fullName>
    </submittedName>
</protein>
<reference evidence="1 2" key="1">
    <citation type="journal article" date="2021" name="Plant Biotechnol. J.">
        <title>Multi-omics assisted identification of the key and species-specific regulatory components of drought-tolerant mechanisms in Gossypium stocksii.</title>
        <authorList>
            <person name="Yu D."/>
            <person name="Ke L."/>
            <person name="Zhang D."/>
            <person name="Wu Y."/>
            <person name="Sun Y."/>
            <person name="Mei J."/>
            <person name="Sun J."/>
            <person name="Sun Y."/>
        </authorList>
    </citation>
    <scope>NUCLEOTIDE SEQUENCE [LARGE SCALE GENOMIC DNA]</scope>
    <source>
        <strain evidence="2">cv. E1</strain>
        <tissue evidence="1">Leaf</tissue>
    </source>
</reference>
<accession>A0A9D3WHL6</accession>
<dbReference type="AlphaFoldDB" id="A0A9D3WHL6"/>
<sequence>MGQNDGQTLRRTIFDIGIATLVLGCHDIEPPLPRGCKNSTRNKPGADCRDCHDIKGVLSLHQAFKVAI</sequence>
<evidence type="ECO:0000313" key="2">
    <source>
        <dbReference type="Proteomes" id="UP000828251"/>
    </source>
</evidence>
<dbReference type="Proteomes" id="UP000828251">
    <property type="component" value="Unassembled WGS sequence"/>
</dbReference>
<keyword evidence="2" id="KW-1185">Reference proteome</keyword>
<organism evidence="1 2">
    <name type="scientific">Gossypium stocksii</name>
    <dbReference type="NCBI Taxonomy" id="47602"/>
    <lineage>
        <taxon>Eukaryota</taxon>
        <taxon>Viridiplantae</taxon>
        <taxon>Streptophyta</taxon>
        <taxon>Embryophyta</taxon>
        <taxon>Tracheophyta</taxon>
        <taxon>Spermatophyta</taxon>
        <taxon>Magnoliopsida</taxon>
        <taxon>eudicotyledons</taxon>
        <taxon>Gunneridae</taxon>
        <taxon>Pentapetalae</taxon>
        <taxon>rosids</taxon>
        <taxon>malvids</taxon>
        <taxon>Malvales</taxon>
        <taxon>Malvaceae</taxon>
        <taxon>Malvoideae</taxon>
        <taxon>Gossypium</taxon>
    </lineage>
</organism>
<proteinExistence type="predicted"/>
<name>A0A9D3WHL6_9ROSI</name>
<gene>
    <name evidence="1" type="ORF">J1N35_000715</name>
</gene>